<evidence type="ECO:0000256" key="1">
    <source>
        <dbReference type="ARBA" id="ARBA00004604"/>
    </source>
</evidence>
<evidence type="ECO:0000256" key="3">
    <source>
        <dbReference type="ARBA" id="ARBA00022517"/>
    </source>
</evidence>
<evidence type="ECO:0000256" key="7">
    <source>
        <dbReference type="SAM" id="MobiDB-lite"/>
    </source>
</evidence>
<feature type="compositionally biased region" description="Acidic residues" evidence="7">
    <location>
        <begin position="348"/>
        <end position="376"/>
    </location>
</feature>
<gene>
    <name evidence="8" type="ORF">KASA_0Q07403G</name>
</gene>
<dbReference type="AlphaFoldDB" id="A0A1X7QXV8"/>
<comment type="function">
    <text evidence="6">Involved in nucleolar processing of pre-18S ribosomal RNA. Has a role in the nuclear export of 40S pre-ribosomal subunit to the cytoplasm.</text>
</comment>
<feature type="region of interest" description="Disordered" evidence="7">
    <location>
        <begin position="54"/>
        <end position="102"/>
    </location>
</feature>
<dbReference type="GO" id="GO:0030490">
    <property type="term" value="P:maturation of SSU-rRNA"/>
    <property type="evidence" value="ECO:0007669"/>
    <property type="project" value="TreeGrafter"/>
</dbReference>
<feature type="region of interest" description="Disordered" evidence="7">
    <location>
        <begin position="792"/>
        <end position="812"/>
    </location>
</feature>
<comment type="similarity">
    <text evidence="2">Belongs to the NOP14 family.</text>
</comment>
<name>A0A1X7QXV8_9SACH</name>
<dbReference type="Pfam" id="PF04147">
    <property type="entry name" value="Nop14"/>
    <property type="match status" value="2"/>
</dbReference>
<feature type="compositionally biased region" description="Basic and acidic residues" evidence="7">
    <location>
        <begin position="93"/>
        <end position="102"/>
    </location>
</feature>
<feature type="region of interest" description="Disordered" evidence="7">
    <location>
        <begin position="135"/>
        <end position="166"/>
    </location>
</feature>
<feature type="compositionally biased region" description="Basic and acidic residues" evidence="7">
    <location>
        <begin position="296"/>
        <end position="331"/>
    </location>
</feature>
<dbReference type="GO" id="GO:0030692">
    <property type="term" value="C:Noc4p-Nop14p complex"/>
    <property type="evidence" value="ECO:0007669"/>
    <property type="project" value="TreeGrafter"/>
</dbReference>
<proteinExistence type="inferred from homology"/>
<keyword evidence="9" id="KW-1185">Reference proteome</keyword>
<dbReference type="PANTHER" id="PTHR23183:SF0">
    <property type="entry name" value="NUCLEOLAR PROTEIN 14"/>
    <property type="match status" value="1"/>
</dbReference>
<evidence type="ECO:0000256" key="5">
    <source>
        <dbReference type="ARBA" id="ARBA00023242"/>
    </source>
</evidence>
<feature type="region of interest" description="Disordered" evidence="7">
    <location>
        <begin position="186"/>
        <end position="225"/>
    </location>
</feature>
<dbReference type="STRING" id="1789683.A0A1X7QXV8"/>
<protein>
    <submittedName>
        <fullName evidence="8">Similar to Saccharomyces cerevisiae YDL148C NOP14 Nucleolar protein, forms a complex with Noc4p that mediates maturation and nuclear export of 40S ribosomal subunits</fullName>
    </submittedName>
</protein>
<dbReference type="OrthoDB" id="441771at2759"/>
<keyword evidence="3" id="KW-0690">Ribosome biogenesis</keyword>
<reference evidence="8 9" key="1">
    <citation type="submission" date="2017-04" db="EMBL/GenBank/DDBJ databases">
        <authorList>
            <person name="Afonso C.L."/>
            <person name="Miller P.J."/>
            <person name="Scott M.A."/>
            <person name="Spackman E."/>
            <person name="Goraichik I."/>
            <person name="Dimitrov K.M."/>
            <person name="Suarez D.L."/>
            <person name="Swayne D.E."/>
        </authorList>
    </citation>
    <scope>NUCLEOTIDE SEQUENCE [LARGE SCALE GENOMIC DNA]</scope>
</reference>
<dbReference type="GO" id="GO:0032040">
    <property type="term" value="C:small-subunit processome"/>
    <property type="evidence" value="ECO:0007669"/>
    <property type="project" value="InterPro"/>
</dbReference>
<dbReference type="Proteomes" id="UP000196158">
    <property type="component" value="Unassembled WGS sequence"/>
</dbReference>
<sequence length="812" mass="94085">MAGSQLKKLKATLKEHGLTGQANIKKNKKNTKRKANEYDREEKVRIINKIREQFNPFEVKTARDKRNERSKTDNNNNASNRVAVGKPGISKQIGEDQRKQSYEARKLIKNKRGGLVDRRFGERDKNLTEEEKMLERFTRERQSQSKKKQNLYNLDDDENVYGDDDNDTNPFDITLTHGGVALTTDNGFLDEDNDFTSSNKRPGLYDDATDGNALGNSGPARKKTKAEVMKEVIAKSKHYKQERQKTQAALEDKIDNLDEDFDDIMSALMPTQTKPKSIQPKSDVDIEYDTKFRELNSDQRAVPSERTKTEEELKNEAEEKKKKLEQQRLDRMQGMIENEEGEERGVEDLDDGFWSNDDENEDMEDELANSDDDVNFDGDRNDVDLDDNDKITKRIQSLSCPTTHDELLNVLESYSFKEHPVVIKKIIKLYQPKLAEGNKEKLGKLTGILLRHIMFISNQDYSSFIEDFETVTNSLMSILKTLSEKYNQSLSEEARSILVEIQEKFKLHHFTGLSNSDLVFFIITGTVFSTSDMYHLVATPSALLIHEILEQMKYNTIGKVAYGAILAQISLKYQRLSKRFVPELLYFFEKSLSTYLDSKTIDIESNLIFSKEDKHILKLHLVSHSNNNKDTKFQKTLILNILNSLETAISTIWKDLSAFPEICTPIKIILQNLLIRFPTLTIAAELVEKINRLMKFNEHVPLTMQNHKPMAIPSHAPKFEENFNPDKKSYDPDVRRNEINKMKAQLKKERKFTMKELRKDTRFEARQRIDEKKKDAEQYHAKMAHIYNTISTEEGAEKNKYERERKLRSGKK</sequence>
<feature type="compositionally biased region" description="Basic and acidic residues" evidence="7">
    <location>
        <begin position="795"/>
        <end position="812"/>
    </location>
</feature>
<comment type="subcellular location">
    <subcellularLocation>
        <location evidence="1">Nucleus</location>
        <location evidence="1">Nucleolus</location>
    </subcellularLocation>
</comment>
<evidence type="ECO:0000256" key="2">
    <source>
        <dbReference type="ARBA" id="ARBA00007466"/>
    </source>
</evidence>
<evidence type="ECO:0000256" key="4">
    <source>
        <dbReference type="ARBA" id="ARBA00022552"/>
    </source>
</evidence>
<keyword evidence="5" id="KW-0539">Nucleus</keyword>
<keyword evidence="4" id="KW-0698">rRNA processing</keyword>
<feature type="compositionally biased region" description="Acidic residues" evidence="7">
    <location>
        <begin position="154"/>
        <end position="166"/>
    </location>
</feature>
<organism evidence="8 9">
    <name type="scientific">Maudiozyma saulgeensis</name>
    <dbReference type="NCBI Taxonomy" id="1789683"/>
    <lineage>
        <taxon>Eukaryota</taxon>
        <taxon>Fungi</taxon>
        <taxon>Dikarya</taxon>
        <taxon>Ascomycota</taxon>
        <taxon>Saccharomycotina</taxon>
        <taxon>Saccharomycetes</taxon>
        <taxon>Saccharomycetales</taxon>
        <taxon>Saccharomycetaceae</taxon>
        <taxon>Maudiozyma</taxon>
    </lineage>
</organism>
<dbReference type="EMBL" id="FXLY01000002">
    <property type="protein sequence ID" value="SMN18287.1"/>
    <property type="molecule type" value="Genomic_DNA"/>
</dbReference>
<feature type="region of interest" description="Disordered" evidence="7">
    <location>
        <begin position="1"/>
        <end position="38"/>
    </location>
</feature>
<evidence type="ECO:0000313" key="8">
    <source>
        <dbReference type="EMBL" id="SMN18287.1"/>
    </source>
</evidence>
<accession>A0A1X7QXV8</accession>
<feature type="region of interest" description="Disordered" evidence="7">
    <location>
        <begin position="296"/>
        <end position="381"/>
    </location>
</feature>
<evidence type="ECO:0000256" key="6">
    <source>
        <dbReference type="ARBA" id="ARBA00024695"/>
    </source>
</evidence>
<evidence type="ECO:0000313" key="9">
    <source>
        <dbReference type="Proteomes" id="UP000196158"/>
    </source>
</evidence>
<dbReference type="PANTHER" id="PTHR23183">
    <property type="entry name" value="NOP14"/>
    <property type="match status" value="1"/>
</dbReference>
<dbReference type="InterPro" id="IPR007276">
    <property type="entry name" value="Nop14"/>
</dbReference>
<feature type="compositionally biased region" description="Basic and acidic residues" evidence="7">
    <location>
        <begin position="60"/>
        <end position="72"/>
    </location>
</feature>